<dbReference type="OrthoDB" id="196547at2759"/>
<dbReference type="InterPro" id="IPR016137">
    <property type="entry name" value="RGS"/>
</dbReference>
<dbReference type="InterPro" id="IPR036388">
    <property type="entry name" value="WH-like_DNA-bd_sf"/>
</dbReference>
<dbReference type="Pfam" id="PF18148">
    <property type="entry name" value="RGS_DHEX"/>
    <property type="match status" value="1"/>
</dbReference>
<proteinExistence type="predicted"/>
<dbReference type="PROSITE" id="PS50186">
    <property type="entry name" value="DEP"/>
    <property type="match status" value="1"/>
</dbReference>
<dbReference type="SMART" id="SM00315">
    <property type="entry name" value="RGS"/>
    <property type="match status" value="1"/>
</dbReference>
<dbReference type="GO" id="GO:0005886">
    <property type="term" value="C:plasma membrane"/>
    <property type="evidence" value="ECO:0007669"/>
    <property type="project" value="TreeGrafter"/>
</dbReference>
<comment type="caution">
    <text evidence="5">The sequence shown here is derived from an EMBL/GenBank/DDBJ whole genome shotgun (WGS) entry which is preliminary data.</text>
</comment>
<dbReference type="SUPFAM" id="SSF48097">
    <property type="entry name" value="Regulator of G-protein signaling, RGS"/>
    <property type="match status" value="1"/>
</dbReference>
<name>A0A016TMP8_9BILA</name>
<gene>
    <name evidence="5" type="primary">Acey_s0091.g2438</name>
    <name evidence="5" type="synonym">Acey-eat-16</name>
    <name evidence="5" type="ORF">Y032_0091g2438</name>
</gene>
<dbReference type="PROSITE" id="PS50132">
    <property type="entry name" value="RGS"/>
    <property type="match status" value="1"/>
</dbReference>
<dbReference type="AlphaFoldDB" id="A0A016TMP8"/>
<dbReference type="Proteomes" id="UP000024635">
    <property type="component" value="Unassembled WGS sequence"/>
</dbReference>
<evidence type="ECO:0000313" key="5">
    <source>
        <dbReference type="EMBL" id="EYC03808.1"/>
    </source>
</evidence>
<dbReference type="SMART" id="SM00224">
    <property type="entry name" value="GGL"/>
    <property type="match status" value="1"/>
</dbReference>
<protein>
    <recommendedName>
        <fullName evidence="7">Regulator of G protein signaling domain protein</fullName>
    </recommendedName>
</protein>
<dbReference type="Pfam" id="PF00615">
    <property type="entry name" value="RGS"/>
    <property type="match status" value="1"/>
</dbReference>
<dbReference type="Pfam" id="PF00631">
    <property type="entry name" value="G-gamma"/>
    <property type="match status" value="1"/>
</dbReference>
<evidence type="ECO:0008006" key="7">
    <source>
        <dbReference type="Google" id="ProtNLM"/>
    </source>
</evidence>
<dbReference type="EMBL" id="JARK01001427">
    <property type="protein sequence ID" value="EYC03808.1"/>
    <property type="molecule type" value="Genomic_DNA"/>
</dbReference>
<dbReference type="SUPFAM" id="SSF48670">
    <property type="entry name" value="Transducin (heterotrimeric G protein), gamma chain"/>
    <property type="match status" value="1"/>
</dbReference>
<feature type="domain" description="DEP" evidence="4">
    <location>
        <begin position="17"/>
        <end position="92"/>
    </location>
</feature>
<dbReference type="GO" id="GO:0035556">
    <property type="term" value="P:intracellular signal transduction"/>
    <property type="evidence" value="ECO:0007669"/>
    <property type="project" value="InterPro"/>
</dbReference>
<dbReference type="GO" id="GO:0043005">
    <property type="term" value="C:neuron projection"/>
    <property type="evidence" value="ECO:0007669"/>
    <property type="project" value="TreeGrafter"/>
</dbReference>
<dbReference type="InterPro" id="IPR047016">
    <property type="entry name" value="RGS6/7/9/11"/>
</dbReference>
<organism evidence="5 6">
    <name type="scientific">Ancylostoma ceylanicum</name>
    <dbReference type="NCBI Taxonomy" id="53326"/>
    <lineage>
        <taxon>Eukaryota</taxon>
        <taxon>Metazoa</taxon>
        <taxon>Ecdysozoa</taxon>
        <taxon>Nematoda</taxon>
        <taxon>Chromadorea</taxon>
        <taxon>Rhabditida</taxon>
        <taxon>Rhabditina</taxon>
        <taxon>Rhabditomorpha</taxon>
        <taxon>Strongyloidea</taxon>
        <taxon>Ancylostomatidae</taxon>
        <taxon>Ancylostomatinae</taxon>
        <taxon>Ancylostoma</taxon>
    </lineage>
</organism>
<feature type="region of interest" description="Disordered" evidence="2">
    <location>
        <begin position="433"/>
        <end position="452"/>
    </location>
</feature>
<dbReference type="InterPro" id="IPR000591">
    <property type="entry name" value="DEP_dom"/>
</dbReference>
<evidence type="ECO:0000256" key="2">
    <source>
        <dbReference type="SAM" id="MobiDB-lite"/>
    </source>
</evidence>
<dbReference type="GO" id="GO:0005737">
    <property type="term" value="C:cytoplasm"/>
    <property type="evidence" value="ECO:0007669"/>
    <property type="project" value="TreeGrafter"/>
</dbReference>
<dbReference type="Gene3D" id="1.10.10.10">
    <property type="entry name" value="Winged helix-like DNA-binding domain superfamily/Winged helix DNA-binding domain"/>
    <property type="match status" value="1"/>
</dbReference>
<dbReference type="CDD" id="cd00068">
    <property type="entry name" value="GGL"/>
    <property type="match status" value="1"/>
</dbReference>
<dbReference type="SMART" id="SM01224">
    <property type="entry name" value="G_gamma"/>
    <property type="match status" value="1"/>
</dbReference>
<dbReference type="PANTHER" id="PTHR45746:SF5">
    <property type="entry name" value="REGULATOR OF G-PROTEIN SIGNALING 7"/>
    <property type="match status" value="1"/>
</dbReference>
<dbReference type="InterPro" id="IPR040759">
    <property type="entry name" value="RGS_DHEX"/>
</dbReference>
<reference evidence="6" key="1">
    <citation type="journal article" date="2015" name="Nat. Genet.">
        <title>The genome and transcriptome of the zoonotic hookworm Ancylostoma ceylanicum identify infection-specific gene families.</title>
        <authorList>
            <person name="Schwarz E.M."/>
            <person name="Hu Y."/>
            <person name="Antoshechkin I."/>
            <person name="Miller M.M."/>
            <person name="Sternberg P.W."/>
            <person name="Aroian R.V."/>
        </authorList>
    </citation>
    <scope>NUCLEOTIDE SEQUENCE</scope>
    <source>
        <strain evidence="6">HY135</strain>
    </source>
</reference>
<dbReference type="GO" id="GO:0009968">
    <property type="term" value="P:negative regulation of signal transduction"/>
    <property type="evidence" value="ECO:0007669"/>
    <property type="project" value="UniProtKB-KW"/>
</dbReference>
<evidence type="ECO:0000256" key="1">
    <source>
        <dbReference type="ARBA" id="ARBA00022700"/>
    </source>
</evidence>
<dbReference type="InterPro" id="IPR036390">
    <property type="entry name" value="WH_DNA-bd_sf"/>
</dbReference>
<feature type="domain" description="RGS" evidence="3">
    <location>
        <begin position="285"/>
        <end position="405"/>
    </location>
</feature>
<dbReference type="PRINTS" id="PR01301">
    <property type="entry name" value="RGSPROTEIN"/>
</dbReference>
<dbReference type="Gene3D" id="1.10.167.10">
    <property type="entry name" value="Regulator of G-protein Signalling 4, domain 2"/>
    <property type="match status" value="1"/>
</dbReference>
<accession>A0A016TMP8</accession>
<dbReference type="STRING" id="53326.A0A016TMP8"/>
<dbReference type="GO" id="GO:0005096">
    <property type="term" value="F:GTPase activator activity"/>
    <property type="evidence" value="ECO:0007669"/>
    <property type="project" value="TreeGrafter"/>
</dbReference>
<dbReference type="Pfam" id="PF00610">
    <property type="entry name" value="DEP"/>
    <property type="match status" value="1"/>
</dbReference>
<dbReference type="InterPro" id="IPR015898">
    <property type="entry name" value="G-protein_gamma-like_dom"/>
</dbReference>
<keyword evidence="6" id="KW-1185">Reference proteome</keyword>
<dbReference type="InterPro" id="IPR044926">
    <property type="entry name" value="RGS_subdomain_2"/>
</dbReference>
<evidence type="ECO:0000259" key="4">
    <source>
        <dbReference type="PROSITE" id="PS50186"/>
    </source>
</evidence>
<dbReference type="CDD" id="cd04450">
    <property type="entry name" value="DEP_RGS7-like"/>
    <property type="match status" value="1"/>
</dbReference>
<dbReference type="InterPro" id="IPR036284">
    <property type="entry name" value="GGL_sf"/>
</dbReference>
<evidence type="ECO:0000313" key="6">
    <source>
        <dbReference type="Proteomes" id="UP000024635"/>
    </source>
</evidence>
<dbReference type="Gene3D" id="1.10.1240.60">
    <property type="match status" value="1"/>
</dbReference>
<dbReference type="GO" id="GO:0007186">
    <property type="term" value="P:G protein-coupled receptor signaling pathway"/>
    <property type="evidence" value="ECO:0007669"/>
    <property type="project" value="InterPro"/>
</dbReference>
<dbReference type="SUPFAM" id="SSF46785">
    <property type="entry name" value="Winged helix' DNA-binding domain"/>
    <property type="match status" value="1"/>
</dbReference>
<sequence>MSCTIPLAKLDTLSRRLQESVQLRTHKYFRVAVPQALTGQSLVALVGEKGYAEDEAEAVHLATLLLQHGYLFPVIEPALTVRDDGTLYRLQRPYFWPSHATQTDNVEYAIYLNKRLLRNEQKHGLEEDEAESYNRFAELLGHMWGFITQQAEMQLKQQKEKKKADKVVYDSEERAFWRLRRPCHPDFLEQHVQKVDRRLRKATAQGYRNLVERLKFSLKTKPWLKALKASDTMVQWVDERVDYDPFLTVPQPSNPWITDDTNLWTLNTDTVEVPTERRVKRWGLSVQELVKDPIGRQVLETFLESEFSSENIRFWIAIQDLKYSPNDQIDHKTERIYEEFLAPGAPAQVNVDSRTLDQTLDCLQKATTASTRRHAFTHSEEHVFTLMAKDSYPRFVRSQIYKGVLSAAQQQGSRRLGWRNFIFNMGAAKKPQCKPAKTRDELHSQNLPKQLSSDSLPVRTAHAVSKQGCLLSLLCNKVGHEVLPQNLFFDPEFLGLNLEFLSYRM</sequence>
<dbReference type="GO" id="GO:0008277">
    <property type="term" value="P:regulation of G protein-coupled receptor signaling pathway"/>
    <property type="evidence" value="ECO:0007669"/>
    <property type="project" value="InterPro"/>
</dbReference>
<dbReference type="InterPro" id="IPR036305">
    <property type="entry name" value="RGS_sf"/>
</dbReference>
<keyword evidence="1" id="KW-0734">Signal transduction inhibitor</keyword>
<evidence type="ECO:0000259" key="3">
    <source>
        <dbReference type="PROSITE" id="PS50132"/>
    </source>
</evidence>
<dbReference type="PANTHER" id="PTHR45746">
    <property type="entry name" value="LP21163P"/>
    <property type="match status" value="1"/>
</dbReference>
<dbReference type="SMART" id="SM00049">
    <property type="entry name" value="DEP"/>
    <property type="match status" value="1"/>
</dbReference>
<dbReference type="InterPro" id="IPR047017">
    <property type="entry name" value="RGS6/7/9/11_DHEX_sf"/>
</dbReference>